<comment type="caution">
    <text evidence="1">The sequence shown here is derived from an EMBL/GenBank/DDBJ whole genome shotgun (WGS) entry which is preliminary data.</text>
</comment>
<reference evidence="1" key="1">
    <citation type="journal article" date="2021" name="Proc. Natl. Acad. Sci. U.S.A.">
        <title>Three genomes in the algal genus Volvox reveal the fate of a haploid sex-determining region after a transition to homothallism.</title>
        <authorList>
            <person name="Yamamoto K."/>
            <person name="Hamaji T."/>
            <person name="Kawai-Toyooka H."/>
            <person name="Matsuzaki R."/>
            <person name="Takahashi F."/>
            <person name="Nishimura Y."/>
            <person name="Kawachi M."/>
            <person name="Noguchi H."/>
            <person name="Minakuchi Y."/>
            <person name="Umen J.G."/>
            <person name="Toyoda A."/>
            <person name="Nozaki H."/>
        </authorList>
    </citation>
    <scope>NUCLEOTIDE SEQUENCE</scope>
    <source>
        <strain evidence="1">NIES-3780</strain>
    </source>
</reference>
<dbReference type="AlphaFoldDB" id="A0A8J4EVJ8"/>
<protein>
    <submittedName>
        <fullName evidence="1">Uncharacterized protein</fullName>
    </submittedName>
</protein>
<proteinExistence type="predicted"/>
<sequence length="137" mass="15372">MRQTSCFQWQQRSIISRPAVRGHLLHRKRCIITVASMDRKKLLQLRNSLRDVGASDEQADLAVSEFVPTFTLLESTEKVLEKLGKLDKLEVDLKALKTDLEATLQIQLYQIVTAGAFIGLVAGTSPTWLPVLLSLLK</sequence>
<accession>A0A8J4EVJ8</accession>
<organism evidence="1 2">
    <name type="scientific">Volvox africanus</name>
    <dbReference type="NCBI Taxonomy" id="51714"/>
    <lineage>
        <taxon>Eukaryota</taxon>
        <taxon>Viridiplantae</taxon>
        <taxon>Chlorophyta</taxon>
        <taxon>core chlorophytes</taxon>
        <taxon>Chlorophyceae</taxon>
        <taxon>CS clade</taxon>
        <taxon>Chlamydomonadales</taxon>
        <taxon>Volvocaceae</taxon>
        <taxon>Volvox</taxon>
    </lineage>
</organism>
<dbReference type="Proteomes" id="UP000747399">
    <property type="component" value="Unassembled WGS sequence"/>
</dbReference>
<evidence type="ECO:0000313" key="2">
    <source>
        <dbReference type="Proteomes" id="UP000747399"/>
    </source>
</evidence>
<name>A0A8J4EVJ8_9CHLO</name>
<gene>
    <name evidence="1" type="ORF">Vafri_5222</name>
</gene>
<keyword evidence="2" id="KW-1185">Reference proteome</keyword>
<dbReference type="EMBL" id="BNCO01000006">
    <property type="protein sequence ID" value="GIL48773.1"/>
    <property type="molecule type" value="Genomic_DNA"/>
</dbReference>
<evidence type="ECO:0000313" key="1">
    <source>
        <dbReference type="EMBL" id="GIL48773.1"/>
    </source>
</evidence>